<protein>
    <recommendedName>
        <fullName evidence="4">Translin-associated factor X-interacting protein 1 N-terminal domain-containing protein</fullName>
    </recommendedName>
</protein>
<keyword evidence="3" id="KW-1185">Reference proteome</keyword>
<gene>
    <name evidence="2" type="ORF">BSTOLATCC_MIC35061</name>
</gene>
<accession>A0AAU9J764</accession>
<sequence>MEYEGLKTEMKLLKPCTKSLTDLANQFFITDASTATGRHQSATRRSSQKFSSPKMFLNVIDGSSKQIITIPDKEKYFIDKARPVTASFQKNTSKQILGIHSQIGHSNNSIIASKKTSDEDLLRYLKSIKCLKELNTDIEINYLLANSNPKSSFLKSVDSFLNKLHSDIMISADQTPSQILSLNREAIIQKHKEYLGLLRQLYKENPDSVYTMSYEIIWRFAIKLFDNALIVHDYQISALEESYKYKMKRTVDKYEIEILKLKESLNSHQSDAQRDEDKLKQRIDVLKEEIYNLTQIIEEKENTIKKMLEFDTREYTLLRVGKMIKGLGNFTAEIEEENSSQLKILSSLSGLIKAQTSWLASAKRCAIEIQTDWSLPQLHNVLPEHDFPIIYNNYISRIASKAGQEFKIINETDAIELCESILYELNSTCKFDEILAMNLIKKFPIDQKLISHTSGLCCQLLTNPKNWAKFYRRLIFSNPKLSDAENSYIKDIFNIIRSCRLDKADQFSLKDAIKCTQTIFCKDKAKEFEIFNSLIFRNTESFEESSSLEIFLIRLAQSMTGEKKDLHKSLNASVSKAELFEYISSLGMWMCESELENLWNYLDPFAKGEIQIYMLMNKLNIPEMLIKSKLMFVEKYEYLNKALDLWEKCYEARKKQLIGLISCKTYEECQFCLKKLNIVADSERIKKILLENFMCSTFDEIIDKCKLIDGNLIQITEKVFKKRKNVQKKK</sequence>
<proteinExistence type="predicted"/>
<keyword evidence="1" id="KW-0175">Coiled coil</keyword>
<comment type="caution">
    <text evidence="2">The sequence shown here is derived from an EMBL/GenBank/DDBJ whole genome shotgun (WGS) entry which is preliminary data.</text>
</comment>
<dbReference type="EMBL" id="CAJZBQ010000035">
    <property type="protein sequence ID" value="CAG9324039.1"/>
    <property type="molecule type" value="Genomic_DNA"/>
</dbReference>
<name>A0AAU9J764_9CILI</name>
<reference evidence="2" key="1">
    <citation type="submission" date="2021-09" db="EMBL/GenBank/DDBJ databases">
        <authorList>
            <consortium name="AG Swart"/>
            <person name="Singh M."/>
            <person name="Singh A."/>
            <person name="Seah K."/>
            <person name="Emmerich C."/>
        </authorList>
    </citation>
    <scope>NUCLEOTIDE SEQUENCE</scope>
    <source>
        <strain evidence="2">ATCC30299</strain>
    </source>
</reference>
<dbReference type="AlphaFoldDB" id="A0AAU9J764"/>
<evidence type="ECO:0008006" key="4">
    <source>
        <dbReference type="Google" id="ProtNLM"/>
    </source>
</evidence>
<evidence type="ECO:0000313" key="3">
    <source>
        <dbReference type="Proteomes" id="UP001162131"/>
    </source>
</evidence>
<organism evidence="2 3">
    <name type="scientific">Blepharisma stoltei</name>
    <dbReference type="NCBI Taxonomy" id="1481888"/>
    <lineage>
        <taxon>Eukaryota</taxon>
        <taxon>Sar</taxon>
        <taxon>Alveolata</taxon>
        <taxon>Ciliophora</taxon>
        <taxon>Postciliodesmatophora</taxon>
        <taxon>Heterotrichea</taxon>
        <taxon>Heterotrichida</taxon>
        <taxon>Blepharismidae</taxon>
        <taxon>Blepharisma</taxon>
    </lineage>
</organism>
<feature type="coiled-coil region" evidence="1">
    <location>
        <begin position="251"/>
        <end position="303"/>
    </location>
</feature>
<dbReference type="Proteomes" id="UP001162131">
    <property type="component" value="Unassembled WGS sequence"/>
</dbReference>
<evidence type="ECO:0000256" key="1">
    <source>
        <dbReference type="SAM" id="Coils"/>
    </source>
</evidence>
<evidence type="ECO:0000313" key="2">
    <source>
        <dbReference type="EMBL" id="CAG9324039.1"/>
    </source>
</evidence>